<feature type="non-terminal residue" evidence="3">
    <location>
        <position position="214"/>
    </location>
</feature>
<accession>W9GFR4</accession>
<dbReference type="Pfam" id="PF00107">
    <property type="entry name" value="ADH_zinc_N"/>
    <property type="match status" value="1"/>
</dbReference>
<feature type="domain" description="Enoyl reductase (ER)" evidence="2">
    <location>
        <begin position="10"/>
        <end position="211"/>
    </location>
</feature>
<dbReference type="InterPro" id="IPR011032">
    <property type="entry name" value="GroES-like_sf"/>
</dbReference>
<dbReference type="Gene3D" id="3.40.50.720">
    <property type="entry name" value="NAD(P)-binding Rossmann-like Domain"/>
    <property type="match status" value="1"/>
</dbReference>
<dbReference type="Pfam" id="PF08240">
    <property type="entry name" value="ADH_N"/>
    <property type="match status" value="1"/>
</dbReference>
<name>W9GFR4_9MICO</name>
<sequence>MRAAYVTRLGGPDAIEVGQLPDPRVGPGDVLVRVDYSPVNHVDTFVRSGRYPTLTPFPFVIGRDLVGTVVTIGAGVGHVEPGQPVWCNSMGHGGRQGAASELVAVPADRLYPVAPQADPVELAALVHPAATAWLGLFRHARLQLGETVVVMGAGGAVGSAVVQLASRSGARVIALTGARSVDWARACGADAVLDHDDPDLEAAVAAASGGVDVW</sequence>
<dbReference type="AlphaFoldDB" id="W9GFR4"/>
<dbReference type="SMART" id="SM00829">
    <property type="entry name" value="PKS_ER"/>
    <property type="match status" value="1"/>
</dbReference>
<dbReference type="OrthoDB" id="3175656at2"/>
<proteinExistence type="predicted"/>
<evidence type="ECO:0000256" key="1">
    <source>
        <dbReference type="ARBA" id="ARBA00022857"/>
    </source>
</evidence>
<reference evidence="4" key="1">
    <citation type="submission" date="2013-08" db="EMBL/GenBank/DDBJ databases">
        <title>Intrasporangium oryzae NRRL B-24470.</title>
        <authorList>
            <person name="Liu H."/>
            <person name="Wang G."/>
        </authorList>
    </citation>
    <scope>NUCLEOTIDE SEQUENCE [LARGE SCALE GENOMIC DNA]</scope>
    <source>
        <strain evidence="4">Q5-1</strain>
    </source>
</reference>
<evidence type="ECO:0000313" key="3">
    <source>
        <dbReference type="EMBL" id="EWT04017.1"/>
    </source>
</evidence>
<dbReference type="InterPro" id="IPR051603">
    <property type="entry name" value="Zinc-ADH_QOR/CCCR"/>
</dbReference>
<dbReference type="SUPFAM" id="SSF50129">
    <property type="entry name" value="GroES-like"/>
    <property type="match status" value="1"/>
</dbReference>
<dbReference type="InterPro" id="IPR036291">
    <property type="entry name" value="NAD(P)-bd_dom_sf"/>
</dbReference>
<dbReference type="InterPro" id="IPR020843">
    <property type="entry name" value="ER"/>
</dbReference>
<dbReference type="PANTHER" id="PTHR44154:SF1">
    <property type="entry name" value="QUINONE OXIDOREDUCTASE"/>
    <property type="match status" value="1"/>
</dbReference>
<dbReference type="PANTHER" id="PTHR44154">
    <property type="entry name" value="QUINONE OXIDOREDUCTASE"/>
    <property type="match status" value="1"/>
</dbReference>
<dbReference type="Proteomes" id="UP000019494">
    <property type="component" value="Unassembled WGS sequence"/>
</dbReference>
<evidence type="ECO:0000313" key="4">
    <source>
        <dbReference type="Proteomes" id="UP000019494"/>
    </source>
</evidence>
<gene>
    <name evidence="3" type="ORF">N864_05610</name>
</gene>
<dbReference type="Gene3D" id="3.90.180.10">
    <property type="entry name" value="Medium-chain alcohol dehydrogenases, catalytic domain"/>
    <property type="match status" value="1"/>
</dbReference>
<dbReference type="EMBL" id="AWQS01000358">
    <property type="protein sequence ID" value="EWT04017.1"/>
    <property type="molecule type" value="Genomic_DNA"/>
</dbReference>
<comment type="caution">
    <text evidence="3">The sequence shown here is derived from an EMBL/GenBank/DDBJ whole genome shotgun (WGS) entry which is preliminary data.</text>
</comment>
<evidence type="ECO:0000259" key="2">
    <source>
        <dbReference type="SMART" id="SM00829"/>
    </source>
</evidence>
<dbReference type="InterPro" id="IPR013149">
    <property type="entry name" value="ADH-like_C"/>
</dbReference>
<dbReference type="RefSeq" id="WP_034721947.1">
    <property type="nucleotide sequence ID" value="NZ_AWQS01000358.1"/>
</dbReference>
<protein>
    <submittedName>
        <fullName evidence="3">Oxidoreductase</fullName>
    </submittedName>
</protein>
<keyword evidence="1" id="KW-0521">NADP</keyword>
<dbReference type="GO" id="GO:0016491">
    <property type="term" value="F:oxidoreductase activity"/>
    <property type="evidence" value="ECO:0007669"/>
    <property type="project" value="InterPro"/>
</dbReference>
<dbReference type="SUPFAM" id="SSF51735">
    <property type="entry name" value="NAD(P)-binding Rossmann-fold domains"/>
    <property type="match status" value="1"/>
</dbReference>
<dbReference type="InterPro" id="IPR013154">
    <property type="entry name" value="ADH-like_N"/>
</dbReference>
<organism evidence="3 4">
    <name type="scientific">Intrasporangium chromatireducens Q5-1</name>
    <dbReference type="NCBI Taxonomy" id="584657"/>
    <lineage>
        <taxon>Bacteria</taxon>
        <taxon>Bacillati</taxon>
        <taxon>Actinomycetota</taxon>
        <taxon>Actinomycetes</taxon>
        <taxon>Micrococcales</taxon>
        <taxon>Intrasporangiaceae</taxon>
        <taxon>Intrasporangium</taxon>
    </lineage>
</organism>
<keyword evidence="4" id="KW-1185">Reference proteome</keyword>